<dbReference type="Pfam" id="PF01406">
    <property type="entry name" value="tRNA-synt_1e"/>
    <property type="match status" value="1"/>
</dbReference>
<proteinExistence type="predicted"/>
<dbReference type="PANTHER" id="PTHR10890:SF3">
    <property type="entry name" value="CYSTEINE--TRNA LIGASE, CYTOPLASMIC"/>
    <property type="match status" value="1"/>
</dbReference>
<dbReference type="PANTHER" id="PTHR10890">
    <property type="entry name" value="CYSTEINYL-TRNA SYNTHETASE"/>
    <property type="match status" value="1"/>
</dbReference>
<dbReference type="InterPro" id="IPR032678">
    <property type="entry name" value="tRNA-synt_1_cat_dom"/>
</dbReference>
<dbReference type="GO" id="GO:0004817">
    <property type="term" value="F:cysteine-tRNA ligase activity"/>
    <property type="evidence" value="ECO:0007669"/>
    <property type="project" value="TreeGrafter"/>
</dbReference>
<dbReference type="AlphaFoldDB" id="A0A382UB82"/>
<dbReference type="SUPFAM" id="SSF52374">
    <property type="entry name" value="Nucleotidylyl transferase"/>
    <property type="match status" value="1"/>
</dbReference>
<sequence length="74" mass="8664">MKRLHLHDTLSRDRCEIFPEDGKIFRFYCCGPTVYGPAHIGNFRAFLVQDFLRRVIELSGIKTLHVRNITDVDD</sequence>
<feature type="domain" description="tRNA synthetases class I catalytic" evidence="4">
    <location>
        <begin position="24"/>
        <end position="74"/>
    </location>
</feature>
<dbReference type="GO" id="GO:0005524">
    <property type="term" value="F:ATP binding"/>
    <property type="evidence" value="ECO:0007669"/>
    <property type="project" value="UniProtKB-KW"/>
</dbReference>
<dbReference type="InterPro" id="IPR024909">
    <property type="entry name" value="Cys-tRNA/MSH_ligase"/>
</dbReference>
<gene>
    <name evidence="5" type="ORF">METZ01_LOCUS383875</name>
</gene>
<evidence type="ECO:0000313" key="5">
    <source>
        <dbReference type="EMBL" id="SVD31021.1"/>
    </source>
</evidence>
<accession>A0A382UB82</accession>
<keyword evidence="1" id="KW-0436">Ligase</keyword>
<evidence type="ECO:0000259" key="4">
    <source>
        <dbReference type="Pfam" id="PF01406"/>
    </source>
</evidence>
<keyword evidence="2" id="KW-0547">Nucleotide-binding</keyword>
<reference evidence="5" key="1">
    <citation type="submission" date="2018-05" db="EMBL/GenBank/DDBJ databases">
        <authorList>
            <person name="Lanie J.A."/>
            <person name="Ng W.-L."/>
            <person name="Kazmierczak K.M."/>
            <person name="Andrzejewski T.M."/>
            <person name="Davidsen T.M."/>
            <person name="Wayne K.J."/>
            <person name="Tettelin H."/>
            <person name="Glass J.I."/>
            <person name="Rusch D."/>
            <person name="Podicherti R."/>
            <person name="Tsui H.-C.T."/>
            <person name="Winkler M.E."/>
        </authorList>
    </citation>
    <scope>NUCLEOTIDE SEQUENCE</scope>
</reference>
<dbReference type="InterPro" id="IPR014729">
    <property type="entry name" value="Rossmann-like_a/b/a_fold"/>
</dbReference>
<dbReference type="Gene3D" id="3.40.50.620">
    <property type="entry name" value="HUPs"/>
    <property type="match status" value="1"/>
</dbReference>
<evidence type="ECO:0000256" key="1">
    <source>
        <dbReference type="ARBA" id="ARBA00022598"/>
    </source>
</evidence>
<dbReference type="EMBL" id="UINC01142592">
    <property type="protein sequence ID" value="SVD31021.1"/>
    <property type="molecule type" value="Genomic_DNA"/>
</dbReference>
<organism evidence="5">
    <name type="scientific">marine metagenome</name>
    <dbReference type="NCBI Taxonomy" id="408172"/>
    <lineage>
        <taxon>unclassified sequences</taxon>
        <taxon>metagenomes</taxon>
        <taxon>ecological metagenomes</taxon>
    </lineage>
</organism>
<evidence type="ECO:0000256" key="3">
    <source>
        <dbReference type="ARBA" id="ARBA00022840"/>
    </source>
</evidence>
<feature type="non-terminal residue" evidence="5">
    <location>
        <position position="74"/>
    </location>
</feature>
<keyword evidence="3" id="KW-0067">ATP-binding</keyword>
<evidence type="ECO:0000256" key="2">
    <source>
        <dbReference type="ARBA" id="ARBA00022741"/>
    </source>
</evidence>
<protein>
    <recommendedName>
        <fullName evidence="4">tRNA synthetases class I catalytic domain-containing protein</fullName>
    </recommendedName>
</protein>
<name>A0A382UB82_9ZZZZ</name>
<dbReference type="GO" id="GO:0005737">
    <property type="term" value="C:cytoplasm"/>
    <property type="evidence" value="ECO:0007669"/>
    <property type="project" value="TreeGrafter"/>
</dbReference>
<dbReference type="GO" id="GO:0006423">
    <property type="term" value="P:cysteinyl-tRNA aminoacylation"/>
    <property type="evidence" value="ECO:0007669"/>
    <property type="project" value="TreeGrafter"/>
</dbReference>